<accession>E4NT91</accession>
<evidence type="ECO:0000313" key="3">
    <source>
        <dbReference type="EMBL" id="ADQ68188.1"/>
    </source>
</evidence>
<dbReference type="STRING" id="469382.Hbor_26360"/>
<dbReference type="SUPFAM" id="SSF51735">
    <property type="entry name" value="NAD(P)-binding Rossmann-fold domains"/>
    <property type="match status" value="1"/>
</dbReference>
<name>E4NT91_HALBP</name>
<dbReference type="InterPro" id="IPR002347">
    <property type="entry name" value="SDR_fam"/>
</dbReference>
<dbReference type="Pfam" id="PF00106">
    <property type="entry name" value="adh_short"/>
    <property type="match status" value="1"/>
</dbReference>
<dbReference type="Proteomes" id="UP000006663">
    <property type="component" value="Chromosome"/>
</dbReference>
<dbReference type="InterPro" id="IPR036291">
    <property type="entry name" value="NAD(P)-bd_dom_sf"/>
</dbReference>
<evidence type="ECO:0000256" key="1">
    <source>
        <dbReference type="ARBA" id="ARBA00006484"/>
    </source>
</evidence>
<dbReference type="KEGG" id="hbo:Hbor_26360"/>
<dbReference type="PRINTS" id="PR00081">
    <property type="entry name" value="GDHRDH"/>
</dbReference>
<dbReference type="AlphaFoldDB" id="E4NT91"/>
<dbReference type="EMBL" id="CP001690">
    <property type="protein sequence ID" value="ADQ68188.1"/>
    <property type="molecule type" value="Genomic_DNA"/>
</dbReference>
<dbReference type="eggNOG" id="arCOG01263">
    <property type="taxonomic scope" value="Archaea"/>
</dbReference>
<dbReference type="GO" id="GO:0016491">
    <property type="term" value="F:oxidoreductase activity"/>
    <property type="evidence" value="ECO:0007669"/>
    <property type="project" value="UniProtKB-KW"/>
</dbReference>
<dbReference type="Gene3D" id="3.40.50.720">
    <property type="entry name" value="NAD(P)-binding Rossmann-like Domain"/>
    <property type="match status" value="1"/>
</dbReference>
<dbReference type="PROSITE" id="PS00061">
    <property type="entry name" value="ADH_SHORT"/>
    <property type="match status" value="1"/>
</dbReference>
<reference evidence="3 4" key="1">
    <citation type="journal article" date="2009" name="Stand. Genomic Sci.">
        <title>Complete genome sequence of Halogeometricum borinquense type strain (PR3).</title>
        <authorList>
            <person name="Malfatti S."/>
            <person name="Tindall B.J."/>
            <person name="Schneider S."/>
            <person name="Fahnrich R."/>
            <person name="Lapidus A."/>
            <person name="Labuttii K."/>
            <person name="Copeland A."/>
            <person name="Glavina Del Rio T."/>
            <person name="Nolan M."/>
            <person name="Chen F."/>
            <person name="Lucas S."/>
            <person name="Tice H."/>
            <person name="Cheng J.F."/>
            <person name="Bruce D."/>
            <person name="Goodwin L."/>
            <person name="Pitluck S."/>
            <person name="Anderson I."/>
            <person name="Pati A."/>
            <person name="Ivanova N."/>
            <person name="Mavromatis K."/>
            <person name="Chen A."/>
            <person name="Palaniappan K."/>
            <person name="D'haeseleer P."/>
            <person name="Goker M."/>
            <person name="Bristow J."/>
            <person name="Eisen J.A."/>
            <person name="Markowitz V."/>
            <person name="Hugenholtz P."/>
            <person name="Kyrpides N.C."/>
            <person name="Klenk H.P."/>
            <person name="Chain P."/>
        </authorList>
    </citation>
    <scope>NUCLEOTIDE SEQUENCE [LARGE SCALE GENOMIC DNA]</scope>
    <source>
        <strain evidence="4">ATCC 700274 / DSM 11551 / JCM 10706 / KCTC 4070 / PR3</strain>
    </source>
</reference>
<evidence type="ECO:0000313" key="4">
    <source>
        <dbReference type="Proteomes" id="UP000006663"/>
    </source>
</evidence>
<organism evidence="3 4">
    <name type="scientific">Halogeometricum borinquense (strain ATCC 700274 / DSM 11551 / JCM 10706 / KCTC 4070 / PR3)</name>
    <dbReference type="NCBI Taxonomy" id="469382"/>
    <lineage>
        <taxon>Archaea</taxon>
        <taxon>Methanobacteriati</taxon>
        <taxon>Methanobacteriota</taxon>
        <taxon>Stenosarchaea group</taxon>
        <taxon>Halobacteria</taxon>
        <taxon>Halobacteriales</taxon>
        <taxon>Haloferacaceae</taxon>
        <taxon>Halogeometricum</taxon>
    </lineage>
</organism>
<gene>
    <name evidence="3" type="ordered locus">Hbor_26360</name>
</gene>
<evidence type="ECO:0008006" key="5">
    <source>
        <dbReference type="Google" id="ProtNLM"/>
    </source>
</evidence>
<dbReference type="PANTHER" id="PTHR44196">
    <property type="entry name" value="DEHYDROGENASE/REDUCTASE SDR FAMILY MEMBER 7B"/>
    <property type="match status" value="1"/>
</dbReference>
<dbReference type="GO" id="GO:0016020">
    <property type="term" value="C:membrane"/>
    <property type="evidence" value="ECO:0007669"/>
    <property type="project" value="TreeGrafter"/>
</dbReference>
<keyword evidence="2" id="KW-0560">Oxidoreductase</keyword>
<evidence type="ECO:0000256" key="2">
    <source>
        <dbReference type="ARBA" id="ARBA00023002"/>
    </source>
</evidence>
<dbReference type="PANTHER" id="PTHR44196:SF3">
    <property type="entry name" value="SHORT CHAIN DEHYDROGENASE FAMILY PROTEIN"/>
    <property type="match status" value="1"/>
</dbReference>
<keyword evidence="4" id="KW-1185">Reference proteome</keyword>
<sequence length="247" mass="26788">MAVVATDMTRTAVVVGASSGIGRALASELADAGYEVGLAARRLSKLESLGADLPTKSYVARMDVSDPDEARDRMDRLADAMDGVDLVVLSAGVGHENRELAWEPERDTVDVNVRGFAALATWSMEHFESRGGGHLVGISSVAEFFGNPVAPAYNASKAFVSRYLDGLRSRAVASEADITVTDVIPGFVDTEMAIGETFWMASPETAAEQIHAAIRAERNRVYVTRRWRLVALLVRLLPEFVTRRAFD</sequence>
<dbReference type="HOGENOM" id="CLU_010194_2_1_2"/>
<proteinExistence type="inferred from homology"/>
<dbReference type="InterPro" id="IPR020904">
    <property type="entry name" value="Sc_DH/Rdtase_CS"/>
</dbReference>
<comment type="similarity">
    <text evidence="1">Belongs to the short-chain dehydrogenases/reductases (SDR) family.</text>
</comment>
<protein>
    <recommendedName>
        <fullName evidence="5">SDR family NAD(P)-dependent oxidoreductase</fullName>
    </recommendedName>
</protein>